<keyword evidence="7" id="KW-1185">Reference proteome</keyword>
<dbReference type="GO" id="GO:0031267">
    <property type="term" value="F:small GTPase binding"/>
    <property type="evidence" value="ECO:0007669"/>
    <property type="project" value="TreeGrafter"/>
</dbReference>
<evidence type="ECO:0000256" key="1">
    <source>
        <dbReference type="ARBA" id="ARBA00004555"/>
    </source>
</evidence>
<feature type="coiled-coil region" evidence="4">
    <location>
        <begin position="970"/>
        <end position="1131"/>
    </location>
</feature>
<feature type="coiled-coil region" evidence="4">
    <location>
        <begin position="35"/>
        <end position="97"/>
    </location>
</feature>
<feature type="region of interest" description="Disordered" evidence="5">
    <location>
        <begin position="616"/>
        <end position="679"/>
    </location>
</feature>
<feature type="coiled-coil region" evidence="4">
    <location>
        <begin position="682"/>
        <end position="863"/>
    </location>
</feature>
<accession>A0A915CZI4</accession>
<protein>
    <submittedName>
        <fullName evidence="8">GRIP domain-containing protein</fullName>
    </submittedName>
</protein>
<feature type="compositionally biased region" description="Low complexity" evidence="5">
    <location>
        <begin position="589"/>
        <end position="600"/>
    </location>
</feature>
<feature type="domain" description="GRIP" evidence="6">
    <location>
        <begin position="1141"/>
        <end position="1190"/>
    </location>
</feature>
<feature type="coiled-coil region" evidence="4">
    <location>
        <begin position="910"/>
        <end position="937"/>
    </location>
</feature>
<evidence type="ECO:0000256" key="2">
    <source>
        <dbReference type="ARBA" id="ARBA00023034"/>
    </source>
</evidence>
<dbReference type="InterPro" id="IPR000237">
    <property type="entry name" value="GRIP_dom"/>
</dbReference>
<feature type="compositionally biased region" description="Low complexity" evidence="5">
    <location>
        <begin position="1244"/>
        <end position="1255"/>
    </location>
</feature>
<feature type="region of interest" description="Disordered" evidence="5">
    <location>
        <begin position="1237"/>
        <end position="1280"/>
    </location>
</feature>
<sequence length="1280" mass="145848">MCPYPNLFPTLLFGSMNNWLSNIKGQISELASEVLQEATEEVEDPETELQVERKKCAEAERQLVVEKSSTEALHKKINELEEQLYSANLENDATREKFEHMIYDRDAHIKKLQIEIEQSRFHQHDDQFKPVSFQTIDLTGEEDRPSRAEPNAKPSTSTSAANIEAVNRKHFKEIALLKEKHEQEIQALMSVNAENVRHLREEYEARINELQQNQPCANQPRLWIISELGADMPTSNIEVAEQKTELVTDSSYSELSTECERLQMLVEEMKQQTELLKQEIHSRDSKIEQLYSQLEQERKKVTEGSQLQTSQSDKNDKEIERLKSVNNELMSAYNELNKEFEDHKSKNTTIAVTNADLVARIDALKATLIEYEESYEMCKSEQNETAGQLTKLTADFDRLRNNFHTSKAVAESNEEKLNGEVEILRNSLQQAKVDREQLHNDISRFRDSVKSIDSELNLLRDNNRRLEDENKELSESVARYESLRDMLNKSNEGLGDFREHFTAMQNEHAAQINRLTEEKEQLQRQLQSMEVKPVADLLDKEAQTEGVETVFMGTTTIHGQASHSQQTEEEHASTAHKDTHLLKRHPSSDADSASAGSNSGWERMGAEWVGNETIASTAVSSSSSSGSNGKGRREEDGSHKVEEEEIHHTTTSQQSSPKGGSAVDSLTHSEGDVEEADAHHKLDEANLLISSLRQRLVRVEAEMQESRDQLQSRTEELAHQQQLYHQLLEVSEARATELKDTNQEMQELKSKLDSNSAYIHEQQQRVQQLTEEKMMEKQQLEELTIQLNESTTACQMMQSANTELEQEKQRLESSFEALRSEYQEKASRLEVLTSDSSLANMQLEEAKQHIANLEQELSAFTHKFEQQTSSVQELTEKDAEQLAHLTTENQELKKILGEKHAESQAYYDKLQELSANHQVADQKLKTAENELMDNRQQLVISQESQERMHKELSRLREHLLTMEEMSTKEAVAAEERETDLRREIRLLQENTSSISSTVAQSNTQSQEEIASLRAQVSASQAQVVELRTQLLDRERSLVEATKALSNLQNVLKELAEEHRQEVAQFEKELEMARREQENTCKQLSELQQKQSQWVEDRRFLEDTVTLLKDDLIRKSGLVEELENQMEELRHSTHAKPSSTSSTTYKIDDATLKQLFLSYLLAERNKQPEIAVVMASILGYSQEEQSSIQEAVSTQYQGSGWFSLGGRRSGGRQASHGPSLTEQFVRFLEKESAAIHQQTALPVQSATSTSSGSGISMDAPHNPSPSGYSSSTDLKHILESN</sequence>
<dbReference type="PANTHER" id="PTHR18921">
    <property type="entry name" value="MYOSIN HEAVY CHAIN - RELATED"/>
    <property type="match status" value="1"/>
</dbReference>
<feature type="region of interest" description="Disordered" evidence="5">
    <location>
        <begin position="139"/>
        <end position="164"/>
    </location>
</feature>
<feature type="compositionally biased region" description="Basic and acidic residues" evidence="5">
    <location>
        <begin position="631"/>
        <end position="648"/>
    </location>
</feature>
<feature type="coiled-coil region" evidence="4">
    <location>
        <begin position="252"/>
        <end position="279"/>
    </location>
</feature>
<feature type="compositionally biased region" description="Basic and acidic residues" evidence="5">
    <location>
        <begin position="667"/>
        <end position="679"/>
    </location>
</feature>
<keyword evidence="3 4" id="KW-0175">Coiled coil</keyword>
<dbReference type="Gene3D" id="1.20.5.1700">
    <property type="match status" value="1"/>
</dbReference>
<dbReference type="AlphaFoldDB" id="A0A915CZI4"/>
<feature type="coiled-coil region" evidence="4">
    <location>
        <begin position="414"/>
        <end position="532"/>
    </location>
</feature>
<feature type="compositionally biased region" description="Polar residues" evidence="5">
    <location>
        <begin position="649"/>
        <end position="666"/>
    </location>
</feature>
<feature type="compositionally biased region" description="Basic and acidic residues" evidence="5">
    <location>
        <begin position="566"/>
        <end position="581"/>
    </location>
</feature>
<feature type="coiled-coil region" evidence="4">
    <location>
        <begin position="315"/>
        <end position="381"/>
    </location>
</feature>
<evidence type="ECO:0000313" key="7">
    <source>
        <dbReference type="Proteomes" id="UP000887574"/>
    </source>
</evidence>
<dbReference type="PANTHER" id="PTHR18921:SF2">
    <property type="entry name" value="THYROID RECEPTOR-INTERACTING PROTEIN 11"/>
    <property type="match status" value="1"/>
</dbReference>
<keyword evidence="2" id="KW-0333">Golgi apparatus</keyword>
<evidence type="ECO:0000256" key="5">
    <source>
        <dbReference type="SAM" id="MobiDB-lite"/>
    </source>
</evidence>
<evidence type="ECO:0000256" key="4">
    <source>
        <dbReference type="SAM" id="Coils"/>
    </source>
</evidence>
<evidence type="ECO:0000259" key="6">
    <source>
        <dbReference type="PROSITE" id="PS50913"/>
    </source>
</evidence>
<name>A0A915CZI4_9BILA</name>
<dbReference type="PROSITE" id="PS50913">
    <property type="entry name" value="GRIP"/>
    <property type="match status" value="1"/>
</dbReference>
<organism evidence="7 8">
    <name type="scientific">Ditylenchus dipsaci</name>
    <dbReference type="NCBI Taxonomy" id="166011"/>
    <lineage>
        <taxon>Eukaryota</taxon>
        <taxon>Metazoa</taxon>
        <taxon>Ecdysozoa</taxon>
        <taxon>Nematoda</taxon>
        <taxon>Chromadorea</taxon>
        <taxon>Rhabditida</taxon>
        <taxon>Tylenchina</taxon>
        <taxon>Tylenchomorpha</taxon>
        <taxon>Sphaerularioidea</taxon>
        <taxon>Anguinidae</taxon>
        <taxon>Anguininae</taxon>
        <taxon>Ditylenchus</taxon>
    </lineage>
</organism>
<dbReference type="GO" id="GO:0006888">
    <property type="term" value="P:endoplasmic reticulum to Golgi vesicle-mediated transport"/>
    <property type="evidence" value="ECO:0007669"/>
    <property type="project" value="TreeGrafter"/>
</dbReference>
<dbReference type="WBParaSite" id="jg14331">
    <property type="protein sequence ID" value="jg14331"/>
    <property type="gene ID" value="jg14331"/>
</dbReference>
<reference evidence="8" key="1">
    <citation type="submission" date="2022-11" db="UniProtKB">
        <authorList>
            <consortium name="WormBaseParasite"/>
        </authorList>
    </citation>
    <scope>IDENTIFICATION</scope>
</reference>
<dbReference type="GO" id="GO:0005794">
    <property type="term" value="C:Golgi apparatus"/>
    <property type="evidence" value="ECO:0007669"/>
    <property type="project" value="UniProtKB-SubCell"/>
</dbReference>
<dbReference type="Proteomes" id="UP000887574">
    <property type="component" value="Unplaced"/>
</dbReference>
<evidence type="ECO:0000313" key="8">
    <source>
        <dbReference type="WBParaSite" id="jg14331"/>
    </source>
</evidence>
<evidence type="ECO:0000256" key="3">
    <source>
        <dbReference type="ARBA" id="ARBA00023054"/>
    </source>
</evidence>
<feature type="region of interest" description="Disordered" evidence="5">
    <location>
        <begin position="558"/>
        <end position="601"/>
    </location>
</feature>
<proteinExistence type="predicted"/>
<dbReference type="GO" id="GO:0007030">
    <property type="term" value="P:Golgi organization"/>
    <property type="evidence" value="ECO:0007669"/>
    <property type="project" value="TreeGrafter"/>
</dbReference>
<comment type="subcellular location">
    <subcellularLocation>
        <location evidence="1">Golgi apparatus</location>
    </subcellularLocation>
</comment>